<feature type="coiled-coil region" evidence="3">
    <location>
        <begin position="146"/>
        <end position="199"/>
    </location>
</feature>
<dbReference type="OrthoDB" id="9813967at2"/>
<reference evidence="5 6" key="2">
    <citation type="journal article" date="2017" name="Genome Announc.">
        <title>Draft genome sequence of Aquitalea magnusonii strain H3, a plant growth-promoting bacterium of duckweed Lemna minor.</title>
        <authorList>
            <person name="Ishizawa H."/>
            <person name="Kuroda M."/>
            <person name="Ike M."/>
        </authorList>
    </citation>
    <scope>NUCLEOTIDE SEQUENCE [LARGE SCALE GENOMIC DNA]</scope>
    <source>
        <strain evidence="5 6">H3</strain>
    </source>
</reference>
<reference evidence="6" key="1">
    <citation type="journal article" date="2017" name="Biotechnol. Biofuels">
        <title>Evaluation of environmental bacterial communities as a factor affecting the growth of duckweed Lemna minor.</title>
        <authorList>
            <person name="Ishizawa H."/>
            <person name="Kuroda M."/>
            <person name="Morikawa M."/>
            <person name="Ike M."/>
        </authorList>
    </citation>
    <scope>NUCLEOTIDE SEQUENCE [LARGE SCALE GENOMIC DNA]</scope>
    <source>
        <strain evidence="6">H3</strain>
    </source>
</reference>
<gene>
    <name evidence="5" type="ORF">DLM_3984</name>
</gene>
<dbReference type="Proteomes" id="UP000198290">
    <property type="component" value="Chromosome"/>
</dbReference>
<keyword evidence="2 3" id="KW-0175">Coiled coil</keyword>
<evidence type="ECO:0000313" key="6">
    <source>
        <dbReference type="Proteomes" id="UP000198290"/>
    </source>
</evidence>
<dbReference type="RefSeq" id="WP_089082458.1">
    <property type="nucleotide sequence ID" value="NZ_AP018823.1"/>
</dbReference>
<organism evidence="5 6">
    <name type="scientific">Aquitalea magnusonii</name>
    <dbReference type="NCBI Taxonomy" id="332411"/>
    <lineage>
        <taxon>Bacteria</taxon>
        <taxon>Pseudomonadati</taxon>
        <taxon>Pseudomonadota</taxon>
        <taxon>Betaproteobacteria</taxon>
        <taxon>Neisseriales</taxon>
        <taxon>Chromobacteriaceae</taxon>
        <taxon>Aquitalea</taxon>
    </lineage>
</organism>
<evidence type="ECO:0000259" key="4">
    <source>
        <dbReference type="Pfam" id="PF25881"/>
    </source>
</evidence>
<dbReference type="PANTHER" id="PTHR32347:SF29">
    <property type="entry name" value="UPF0194 MEMBRANE PROTEIN YBHG"/>
    <property type="match status" value="1"/>
</dbReference>
<proteinExistence type="predicted"/>
<dbReference type="Gene3D" id="1.10.287.470">
    <property type="entry name" value="Helix hairpin bin"/>
    <property type="match status" value="2"/>
</dbReference>
<dbReference type="KEGG" id="amah:DLM_3984"/>
<dbReference type="EMBL" id="AP018823">
    <property type="protein sequence ID" value="BBF87563.1"/>
    <property type="molecule type" value="Genomic_DNA"/>
</dbReference>
<keyword evidence="6" id="KW-1185">Reference proteome</keyword>
<reference evidence="6" key="3">
    <citation type="journal article" date="2017" name="Plant Physiol. Biochem.">
        <title>Differential oxidative and antioxidative response of duckweed Lemna minor toward plant growth promoting/inhibiting bacteria.</title>
        <authorList>
            <person name="Ishizawa H."/>
            <person name="Kuroda M."/>
            <person name="Morikawa M."/>
            <person name="Ike M."/>
        </authorList>
    </citation>
    <scope>NUCLEOTIDE SEQUENCE [LARGE SCALE GENOMIC DNA]</scope>
    <source>
        <strain evidence="6">H3</strain>
    </source>
</reference>
<dbReference type="InterPro" id="IPR059052">
    <property type="entry name" value="HH_YbhG-like"/>
</dbReference>
<dbReference type="AlphaFoldDB" id="A0A3G9GLC0"/>
<dbReference type="PANTHER" id="PTHR32347">
    <property type="entry name" value="EFFLUX SYSTEM COMPONENT YKNX-RELATED"/>
    <property type="match status" value="1"/>
</dbReference>
<dbReference type="SUPFAM" id="SSF111369">
    <property type="entry name" value="HlyD-like secretion proteins"/>
    <property type="match status" value="2"/>
</dbReference>
<feature type="domain" description="YbhG-like alpha-helical hairpin" evidence="4">
    <location>
        <begin position="73"/>
        <end position="202"/>
    </location>
</feature>
<dbReference type="Gene3D" id="2.40.50.100">
    <property type="match status" value="2"/>
</dbReference>
<dbReference type="STRING" id="332411.VI06_06290"/>
<protein>
    <submittedName>
        <fullName evidence="5">Predicted membrane fusion protein component of efflux pump</fullName>
    </submittedName>
</protein>
<evidence type="ECO:0000256" key="3">
    <source>
        <dbReference type="SAM" id="Coils"/>
    </source>
</evidence>
<accession>A0A3G9GLC0</accession>
<evidence type="ECO:0000256" key="1">
    <source>
        <dbReference type="ARBA" id="ARBA00004196"/>
    </source>
</evidence>
<dbReference type="Gene3D" id="2.40.30.170">
    <property type="match status" value="1"/>
</dbReference>
<dbReference type="NCBIfam" id="NF002939">
    <property type="entry name" value="PRK03598.1"/>
    <property type="match status" value="1"/>
</dbReference>
<comment type="subcellular location">
    <subcellularLocation>
        <location evidence="1">Cell envelope</location>
    </subcellularLocation>
</comment>
<name>A0A3G9GLC0_9NEIS</name>
<sequence>MNKKRMVAGLLVLGLLAAGIWHWQQGKDGAELVLSGNVDIREVNLSFRVGGRLQQVLVDEGATVKAGQILARLDDAPQRNAVADAEAALLALKARQSLMHQGYRAEDVAQARATLDARQAVLTDANAAWQRQQELAGSGAAAVKALDAARSAREQAQAQYQAAQQQYQALSKGYRPQEVAEVDANVKRAEAQLASARLQLADTVLSAPSDGIILTRVLEPGSMLAAGASTLTLSLTRPVWVRAYVAETQLGQTQPGRKVWVYRDGRSQPYAAVVGFVSPTAEFTPKNVETADLRTAQVYRLRVIISQPDAALRQGMPVTVKLAQP</sequence>
<dbReference type="InterPro" id="IPR050465">
    <property type="entry name" value="UPF0194_transport"/>
</dbReference>
<dbReference type="GO" id="GO:0030313">
    <property type="term" value="C:cell envelope"/>
    <property type="evidence" value="ECO:0007669"/>
    <property type="project" value="UniProtKB-SubCell"/>
</dbReference>
<evidence type="ECO:0000313" key="5">
    <source>
        <dbReference type="EMBL" id="BBF87563.1"/>
    </source>
</evidence>
<evidence type="ECO:0000256" key="2">
    <source>
        <dbReference type="ARBA" id="ARBA00023054"/>
    </source>
</evidence>
<dbReference type="Pfam" id="PF25881">
    <property type="entry name" value="HH_YBHG"/>
    <property type="match status" value="1"/>
</dbReference>